<dbReference type="InterPro" id="IPR007111">
    <property type="entry name" value="NACHT_NTPase"/>
</dbReference>
<reference evidence="3 4" key="1">
    <citation type="submission" date="2013-01" db="EMBL/GenBank/DDBJ databases">
        <authorList>
            <person name="Bench S."/>
        </authorList>
    </citation>
    <scope>NUCLEOTIDE SEQUENCE [LARGE SCALE GENOMIC DNA]</scope>
    <source>
        <strain evidence="3 4">WH 0402</strain>
    </source>
</reference>
<dbReference type="SUPFAM" id="SSF52540">
    <property type="entry name" value="P-loop containing nucleoside triphosphate hydrolases"/>
    <property type="match status" value="1"/>
</dbReference>
<dbReference type="InterPro" id="IPR016187">
    <property type="entry name" value="CTDL_fold"/>
</dbReference>
<name>T2JTY5_CROWT</name>
<accession>T2JTY5</accession>
<dbReference type="PANTHER" id="PTHR23150:SF19">
    <property type="entry name" value="FORMYLGLYCINE-GENERATING ENZYME"/>
    <property type="match status" value="1"/>
</dbReference>
<dbReference type="InterPro" id="IPR042095">
    <property type="entry name" value="SUMF_sf"/>
</dbReference>
<dbReference type="PANTHER" id="PTHR23150">
    <property type="entry name" value="SULFATASE MODIFYING FACTOR 1, 2"/>
    <property type="match status" value="1"/>
</dbReference>
<feature type="transmembrane region" description="Helical" evidence="1">
    <location>
        <begin position="24"/>
        <end position="46"/>
    </location>
</feature>
<dbReference type="Gene3D" id="3.90.1580.10">
    <property type="entry name" value="paralog of FGE (formylglycine-generating enzyme)"/>
    <property type="match status" value="2"/>
</dbReference>
<dbReference type="InterPro" id="IPR051043">
    <property type="entry name" value="Sulfatase_Mod_Factor_Kinase"/>
</dbReference>
<feature type="domain" description="NACHT" evidence="2">
    <location>
        <begin position="167"/>
        <end position="299"/>
    </location>
</feature>
<sequence>MGIPVSGGGVTGTIILLKNGKYELAIITTLISVLALVIAIWGNFFLRVINLTLDLIEEELEKIEEPIAQWIVKQLKTFPMRLWWQFNPQFKGRYYESLIDPFRELKIEGFRIGLPALDLEDIFVSLRVKTGTPDTIRGTIITRQSDNEQREIWEFLKNNQDKFQSYRRLAVIASPGSGKTTLLKHLTLTYAKKQQDKYQAPNFIPVLLYLRDIRHQLVTENPPLLSQLIREHIENLPSDPPLALPPNWIEDQLRLGKCLVMLDGLDEVANADERNAVSAWVNQQMTVYRETVFIVTSRPHGFQSAPIERVGTVLEVLPFNPQQVEDFICSLYRQNEIMRTGRETPAVLREAETLSDDLITRIQEQPAIAEMGRNPLLVTMIATVHYCGSALPGRRVELYQKICDLLLGARQQAKRMKVPLTGEQNKSVLQVLALSLMQAKTREFSLELATQIIQEELGKVAGNTLTGGEFLKQIKEVSGLLVEKELKTYEFAHLSFQEYLAASQIKELQQESILIDNFQDPWWAETIRLYAAQNDATSLIQAGIETPTVHSLVLALDCQQESLKVDPETREQLDTILEQGLESNDPGIATLVAEVKLSRRLNNLTTMDDNLYIDSFYITCAEYQLFMDEDDLLYSGEHFAAGSAKQRITEVSWLNGMRFCLWLTAKASSLTRNSASESSVFFFRLPTWEEVQNYHPREHEDLGCLIEETGDSHQQNQGIRLVKTQRQPSLCGVEKFSFNGFEVVTVNAQGQEIQRRREISGYFTENLGKEIDLDLVYIPGGTFTMGSPETEKGSRPTERPQHQVTVCPFFMGKYPVTQAQWKAIASRTDLTVEIDLKPYPSYFKGDERPVESVSWHEAVEFCHRLSKLTERDYRLPSEAEWEYACRAVRKPLNLEQGESYPPFHFGDTLTDQLANCRASETYANEPKGKDRGKTTPVGQFPPNAFGLYDMHDNVWEWCLDPWHDDYNGAPCDGNVWGGQNQTNNSSSVHRLVIKNIKKSLTKEQINVVRGGSYYHIPHYCRSAYRSLDLARDNDIGFRVVCVLPRR</sequence>
<proteinExistence type="predicted"/>
<dbReference type="Pfam" id="PF05729">
    <property type="entry name" value="NACHT"/>
    <property type="match status" value="1"/>
</dbReference>
<evidence type="ECO:0000313" key="3">
    <source>
        <dbReference type="EMBL" id="CCQ68670.1"/>
    </source>
</evidence>
<dbReference type="InterPro" id="IPR005532">
    <property type="entry name" value="SUMF_dom"/>
</dbReference>
<dbReference type="PROSITE" id="PS50837">
    <property type="entry name" value="NACHT"/>
    <property type="match status" value="1"/>
</dbReference>
<reference evidence="3 4" key="2">
    <citation type="submission" date="2013-09" db="EMBL/GenBank/DDBJ databases">
        <title>Whole genome comparison of six Crocosphaera watsonii strains with differing phenotypes.</title>
        <authorList>
            <person name="Bench S.R."/>
            <person name="Heller P."/>
            <person name="Frank I."/>
            <person name="Arciniega M."/>
            <person name="Shilova I.N."/>
            <person name="Zehr J.P."/>
        </authorList>
    </citation>
    <scope>NUCLEOTIDE SEQUENCE [LARGE SCALE GENOMIC DNA]</scope>
    <source>
        <strain evidence="3 4">WH 0402</strain>
    </source>
</reference>
<comment type="caution">
    <text evidence="3">The sequence shown here is derived from an EMBL/GenBank/DDBJ whole genome shotgun (WGS) entry which is preliminary data.</text>
</comment>
<dbReference type="AlphaFoldDB" id="T2JTY5"/>
<dbReference type="Proteomes" id="UP000018130">
    <property type="component" value="Unassembled WGS sequence"/>
</dbReference>
<evidence type="ECO:0000256" key="1">
    <source>
        <dbReference type="SAM" id="Phobius"/>
    </source>
</evidence>
<gene>
    <name evidence="3" type="ORF">CWATWH0402_2067</name>
</gene>
<keyword evidence="1" id="KW-0472">Membrane</keyword>
<dbReference type="Gene3D" id="3.40.50.300">
    <property type="entry name" value="P-loop containing nucleotide triphosphate hydrolases"/>
    <property type="match status" value="1"/>
</dbReference>
<keyword evidence="1" id="KW-0812">Transmembrane</keyword>
<dbReference type="SUPFAM" id="SSF56436">
    <property type="entry name" value="C-type lectin-like"/>
    <property type="match status" value="2"/>
</dbReference>
<dbReference type="EMBL" id="CAQN01000821">
    <property type="protein sequence ID" value="CCQ68670.1"/>
    <property type="molecule type" value="Genomic_DNA"/>
</dbReference>
<organism evidence="3 4">
    <name type="scientific">Crocosphaera watsonii WH 0402</name>
    <dbReference type="NCBI Taxonomy" id="1284629"/>
    <lineage>
        <taxon>Bacteria</taxon>
        <taxon>Bacillati</taxon>
        <taxon>Cyanobacteriota</taxon>
        <taxon>Cyanophyceae</taxon>
        <taxon>Oscillatoriophycideae</taxon>
        <taxon>Chroococcales</taxon>
        <taxon>Aphanothecaceae</taxon>
        <taxon>Crocosphaera</taxon>
    </lineage>
</organism>
<protein>
    <recommendedName>
        <fullName evidence="2">NACHT domain-containing protein</fullName>
    </recommendedName>
</protein>
<evidence type="ECO:0000313" key="4">
    <source>
        <dbReference type="Proteomes" id="UP000018130"/>
    </source>
</evidence>
<evidence type="ECO:0000259" key="2">
    <source>
        <dbReference type="PROSITE" id="PS50837"/>
    </source>
</evidence>
<dbReference type="GO" id="GO:0120147">
    <property type="term" value="F:formylglycine-generating oxidase activity"/>
    <property type="evidence" value="ECO:0007669"/>
    <property type="project" value="TreeGrafter"/>
</dbReference>
<keyword evidence="1" id="KW-1133">Transmembrane helix</keyword>
<dbReference type="InterPro" id="IPR027417">
    <property type="entry name" value="P-loop_NTPase"/>
</dbReference>
<dbReference type="Pfam" id="PF03781">
    <property type="entry name" value="FGE-sulfatase"/>
    <property type="match status" value="1"/>
</dbReference>